<dbReference type="AlphaFoldDB" id="A0A6A0A834"/>
<feature type="region of interest" description="Disordered" evidence="1">
    <location>
        <begin position="69"/>
        <end position="101"/>
    </location>
</feature>
<dbReference type="EMBL" id="BLLF01004008">
    <property type="protein sequence ID" value="GFH28726.1"/>
    <property type="molecule type" value="Genomic_DNA"/>
</dbReference>
<organism evidence="2 3">
    <name type="scientific">Haematococcus lacustris</name>
    <name type="common">Green alga</name>
    <name type="synonym">Haematococcus pluvialis</name>
    <dbReference type="NCBI Taxonomy" id="44745"/>
    <lineage>
        <taxon>Eukaryota</taxon>
        <taxon>Viridiplantae</taxon>
        <taxon>Chlorophyta</taxon>
        <taxon>core chlorophytes</taxon>
        <taxon>Chlorophyceae</taxon>
        <taxon>CS clade</taxon>
        <taxon>Chlamydomonadales</taxon>
        <taxon>Haematococcaceae</taxon>
        <taxon>Haematococcus</taxon>
    </lineage>
</organism>
<evidence type="ECO:0000313" key="3">
    <source>
        <dbReference type="Proteomes" id="UP000485058"/>
    </source>
</evidence>
<sequence>MELHERSMQEGWAWEQVTPGCQAVCTVSVTAPGSLARGWSGSVRVCWQVPAACHLPGPRRQWPRRVAHHLPPSAGLRPAAAAAGPSPTLQQGPCSGAGRSQAGQRAGEHCVECGGRQVQTGEEEGAEVEEEDYASNHRRASGGGATAGGAACSYHGKGAGWSSPWLADLRPGVWTPGLLCSPLHLHLNAPLRHL</sequence>
<protein>
    <submittedName>
        <fullName evidence="2">Uncharacterized protein</fullName>
    </submittedName>
</protein>
<feature type="compositionally biased region" description="Low complexity" evidence="1">
    <location>
        <begin position="70"/>
        <end position="87"/>
    </location>
</feature>
<keyword evidence="3" id="KW-1185">Reference proteome</keyword>
<feature type="region of interest" description="Disordered" evidence="1">
    <location>
        <begin position="117"/>
        <end position="147"/>
    </location>
</feature>
<evidence type="ECO:0000313" key="2">
    <source>
        <dbReference type="EMBL" id="GFH28726.1"/>
    </source>
</evidence>
<proteinExistence type="predicted"/>
<dbReference type="Proteomes" id="UP000485058">
    <property type="component" value="Unassembled WGS sequence"/>
</dbReference>
<gene>
    <name evidence="2" type="ORF">HaLaN_27265</name>
</gene>
<reference evidence="2 3" key="1">
    <citation type="submission" date="2020-02" db="EMBL/GenBank/DDBJ databases">
        <title>Draft genome sequence of Haematococcus lacustris strain NIES-144.</title>
        <authorList>
            <person name="Morimoto D."/>
            <person name="Nakagawa S."/>
            <person name="Yoshida T."/>
            <person name="Sawayama S."/>
        </authorList>
    </citation>
    <scope>NUCLEOTIDE SEQUENCE [LARGE SCALE GENOMIC DNA]</scope>
    <source>
        <strain evidence="2 3">NIES-144</strain>
    </source>
</reference>
<evidence type="ECO:0000256" key="1">
    <source>
        <dbReference type="SAM" id="MobiDB-lite"/>
    </source>
</evidence>
<feature type="compositionally biased region" description="Acidic residues" evidence="1">
    <location>
        <begin position="121"/>
        <end position="133"/>
    </location>
</feature>
<accession>A0A6A0A834</accession>
<comment type="caution">
    <text evidence="2">The sequence shown here is derived from an EMBL/GenBank/DDBJ whole genome shotgun (WGS) entry which is preliminary data.</text>
</comment>
<name>A0A6A0A834_HAELA</name>